<evidence type="ECO:0000313" key="1">
    <source>
        <dbReference type="EMBL" id="RKE90255.1"/>
    </source>
</evidence>
<organism evidence="1 2">
    <name type="scientific">Ichthyenterobacterium magnum</name>
    <dbReference type="NCBI Taxonomy" id="1230530"/>
    <lineage>
        <taxon>Bacteria</taxon>
        <taxon>Pseudomonadati</taxon>
        <taxon>Bacteroidota</taxon>
        <taxon>Flavobacteriia</taxon>
        <taxon>Flavobacteriales</taxon>
        <taxon>Flavobacteriaceae</taxon>
        <taxon>Ichthyenterobacterium</taxon>
    </lineage>
</organism>
<comment type="caution">
    <text evidence="1">The sequence shown here is derived from an EMBL/GenBank/DDBJ whole genome shotgun (WGS) entry which is preliminary data.</text>
</comment>
<dbReference type="OrthoDB" id="1442061at2"/>
<name>A0A420DEA2_9FLAO</name>
<protein>
    <recommendedName>
        <fullName evidence="3">Lipoprotein</fullName>
    </recommendedName>
</protein>
<reference evidence="1 2" key="1">
    <citation type="submission" date="2018-09" db="EMBL/GenBank/DDBJ databases">
        <title>Genomic Encyclopedia of Archaeal and Bacterial Type Strains, Phase II (KMG-II): from individual species to whole genera.</title>
        <authorList>
            <person name="Goeker M."/>
        </authorList>
    </citation>
    <scope>NUCLEOTIDE SEQUENCE [LARGE SCALE GENOMIC DNA]</scope>
    <source>
        <strain evidence="1 2">DSM 26283</strain>
    </source>
</reference>
<dbReference type="Proteomes" id="UP000284892">
    <property type="component" value="Unassembled WGS sequence"/>
</dbReference>
<keyword evidence="2" id="KW-1185">Reference proteome</keyword>
<accession>A0A420DEA2</accession>
<proteinExistence type="predicted"/>
<dbReference type="EMBL" id="RAQJ01000008">
    <property type="protein sequence ID" value="RKE90255.1"/>
    <property type="molecule type" value="Genomic_DNA"/>
</dbReference>
<dbReference type="RefSeq" id="WP_120202799.1">
    <property type="nucleotide sequence ID" value="NZ_RAQJ01000008.1"/>
</dbReference>
<sequence>MNKSIIILLLILTIVSCQKKEKNKPIAEQTKTEKDTTKTYRVVNYYYDNDKDIREEYEVYVSKEKDTFWNQVRYFKNGILDNSRSKHYVLKISGKKTDSFLKGTIRFYSPADSVPDSKIHSRNVIFTYLQEVNDSLIHEEIRTDKNIIEFDYKNYGNLSFEGHISDLRFIKIDSTPEKLNLNRNYFAIDTEVWTNNTFVELLK</sequence>
<evidence type="ECO:0008006" key="3">
    <source>
        <dbReference type="Google" id="ProtNLM"/>
    </source>
</evidence>
<dbReference type="AlphaFoldDB" id="A0A420DEA2"/>
<gene>
    <name evidence="1" type="ORF">BXY80_2722</name>
</gene>
<dbReference type="PROSITE" id="PS51257">
    <property type="entry name" value="PROKAR_LIPOPROTEIN"/>
    <property type="match status" value="1"/>
</dbReference>
<evidence type="ECO:0000313" key="2">
    <source>
        <dbReference type="Proteomes" id="UP000284892"/>
    </source>
</evidence>